<reference evidence="9" key="1">
    <citation type="submission" date="2015-02" db="EMBL/GenBank/DDBJ databases">
        <title>A novel member of the family Ruminococcaceae isolated from human feces.</title>
        <authorList>
            <person name="Shkoporov A.N."/>
            <person name="Chaplin A.V."/>
            <person name="Motuzova O.V."/>
            <person name="Kafarskaia L.I."/>
            <person name="Khokhlova E.V."/>
            <person name="Efimov B.A."/>
        </authorList>
    </citation>
    <scope>NUCLEOTIDE SEQUENCE [LARGE SCALE GENOMIC DNA]</scope>
    <source>
        <strain evidence="9">585-1</strain>
    </source>
</reference>
<dbReference type="EMBL" id="VUNJ01000001">
    <property type="protein sequence ID" value="MST90334.1"/>
    <property type="molecule type" value="Genomic_DNA"/>
</dbReference>
<feature type="transmembrane region" description="Helical" evidence="7">
    <location>
        <begin position="20"/>
        <end position="44"/>
    </location>
</feature>
<dbReference type="Pfam" id="PF00528">
    <property type="entry name" value="BPD_transp_1"/>
    <property type="match status" value="1"/>
</dbReference>
<feature type="transmembrane region" description="Helical" evidence="7">
    <location>
        <begin position="211"/>
        <end position="235"/>
    </location>
</feature>
<evidence type="ECO:0000313" key="13">
    <source>
        <dbReference type="EMBL" id="MTS50160.1"/>
    </source>
</evidence>
<dbReference type="Gene3D" id="1.10.3720.10">
    <property type="entry name" value="MetI-like"/>
    <property type="match status" value="1"/>
</dbReference>
<dbReference type="PROSITE" id="PS50928">
    <property type="entry name" value="ABC_TM1"/>
    <property type="match status" value="1"/>
</dbReference>
<sequence>MKKKGSPLLRDLRENRTKWLMLVPAAVVVILMCYIPMSGIVLAFKAYNYHDGIFGSPWVGLENFRYFFQSGKAWTTTRNTVLYNIAFLCVNTFLQIVCAVLLSELAGKYFKRITQSVMFLPYFISWVVVGAFIYNMFNFEFGAVNSFLRSVGLAPVDVYSNKNAWPVILIVVSAFKNVGYGTVMYLASIVNIDGQLFEAADLDGATMWQKIWHITLPCIRPTIAILFLMAIGTIMKGDFQMFWQVTGNNPMVLEVTDVIDTYVTRSLLDLQEFGMTSAAGLYQSGLSFVLVLLANYTVKKVEPDYALF</sequence>
<feature type="domain" description="ABC transmembrane type-1" evidence="8">
    <location>
        <begin position="77"/>
        <end position="294"/>
    </location>
</feature>
<comment type="subcellular location">
    <subcellularLocation>
        <location evidence="1 7">Cell membrane</location>
        <topology evidence="1 7">Multi-pass membrane protein</topology>
    </subcellularLocation>
</comment>
<evidence type="ECO:0000313" key="11">
    <source>
        <dbReference type="EMBL" id="MST90334.1"/>
    </source>
</evidence>
<dbReference type="EMBL" id="WMZU01000003">
    <property type="protein sequence ID" value="MTS26361.1"/>
    <property type="molecule type" value="Genomic_DNA"/>
</dbReference>
<gene>
    <name evidence="10" type="ORF">ASJ35_04840</name>
    <name evidence="11" type="ORF">FYJ76_00055</name>
    <name evidence="13" type="ORF">GMD52_01210</name>
    <name evidence="12" type="ORF">GMD59_03555</name>
    <name evidence="9" type="ORF">TQ39_06440</name>
</gene>
<feature type="transmembrane region" description="Helical" evidence="7">
    <location>
        <begin position="81"/>
        <end position="105"/>
    </location>
</feature>
<reference evidence="11 16" key="4">
    <citation type="submission" date="2019-08" db="EMBL/GenBank/DDBJ databases">
        <title>In-depth cultivation of the pig gut microbiome towards novel bacterial diversity and tailored functional studies.</title>
        <authorList>
            <person name="Wylensek D."/>
            <person name="Hitch T.C.A."/>
            <person name="Clavel T."/>
        </authorList>
    </citation>
    <scope>NUCLEOTIDE SEQUENCE [LARGE SCALE GENOMIC DNA]</scope>
    <source>
        <strain evidence="11 16">WCA3-601-WT-6J</strain>
    </source>
</reference>
<evidence type="ECO:0000313" key="17">
    <source>
        <dbReference type="Proteomes" id="UP000449193"/>
    </source>
</evidence>
<dbReference type="PANTHER" id="PTHR43227:SF11">
    <property type="entry name" value="BLL4140 PROTEIN"/>
    <property type="match status" value="1"/>
</dbReference>
<evidence type="ECO:0000256" key="1">
    <source>
        <dbReference type="ARBA" id="ARBA00004651"/>
    </source>
</evidence>
<evidence type="ECO:0000313" key="10">
    <source>
        <dbReference type="EMBL" id="KUE77218.1"/>
    </source>
</evidence>
<evidence type="ECO:0000313" key="18">
    <source>
        <dbReference type="Proteomes" id="UP000472755"/>
    </source>
</evidence>
<accession>A0A0D8J400</accession>
<evidence type="ECO:0000313" key="15">
    <source>
        <dbReference type="Proteomes" id="UP000053433"/>
    </source>
</evidence>
<keyword evidence="14" id="KW-1185">Reference proteome</keyword>
<proteinExistence type="inferred from homology"/>
<dbReference type="Proteomes" id="UP000053433">
    <property type="component" value="Unassembled WGS sequence"/>
</dbReference>
<name>A0A0D8J400_9FIRM</name>
<evidence type="ECO:0000259" key="8">
    <source>
        <dbReference type="PROSITE" id="PS50928"/>
    </source>
</evidence>
<accession>A0A0W7TTP3</accession>
<dbReference type="EMBL" id="LMUA01000004">
    <property type="protein sequence ID" value="KUE77218.1"/>
    <property type="molecule type" value="Genomic_DNA"/>
</dbReference>
<dbReference type="CDD" id="cd06261">
    <property type="entry name" value="TM_PBP2"/>
    <property type="match status" value="1"/>
</dbReference>
<reference evidence="17 18" key="3">
    <citation type="journal article" date="2019" name="Nat. Med.">
        <title>A library of human gut bacterial isolates paired with longitudinal multiomics data enables mechanistic microbiome research.</title>
        <authorList>
            <person name="Poyet M."/>
            <person name="Groussin M."/>
            <person name="Gibbons S.M."/>
            <person name="Avila-Pacheco J."/>
            <person name="Jiang X."/>
            <person name="Kearney S.M."/>
            <person name="Perrotta A.R."/>
            <person name="Berdy B."/>
            <person name="Zhao S."/>
            <person name="Lieberman T.D."/>
            <person name="Swanson P.K."/>
            <person name="Smith M."/>
            <person name="Roesemann S."/>
            <person name="Alexander J.E."/>
            <person name="Rich S.A."/>
            <person name="Livny J."/>
            <person name="Vlamakis H."/>
            <person name="Clish C."/>
            <person name="Bullock K."/>
            <person name="Deik A."/>
            <person name="Scott J."/>
            <person name="Pierce K.A."/>
            <person name="Xavier R.J."/>
            <person name="Alm E.J."/>
        </authorList>
    </citation>
    <scope>NUCLEOTIDE SEQUENCE [LARGE SCALE GENOMIC DNA]</scope>
    <source>
        <strain evidence="12 18">BIOML-A4</strain>
        <strain evidence="13 17">BIOML-A7</strain>
    </source>
</reference>
<dbReference type="GO" id="GO:0005886">
    <property type="term" value="C:plasma membrane"/>
    <property type="evidence" value="ECO:0007669"/>
    <property type="project" value="UniProtKB-SubCell"/>
</dbReference>
<dbReference type="SUPFAM" id="SSF161098">
    <property type="entry name" value="MetI-like"/>
    <property type="match status" value="1"/>
</dbReference>
<dbReference type="Proteomes" id="UP000449193">
    <property type="component" value="Unassembled WGS sequence"/>
</dbReference>
<dbReference type="Proteomes" id="UP000472755">
    <property type="component" value="Unassembled WGS sequence"/>
</dbReference>
<evidence type="ECO:0000256" key="2">
    <source>
        <dbReference type="ARBA" id="ARBA00022448"/>
    </source>
</evidence>
<organism evidence="9 14">
    <name type="scientific">Ruthenibacterium lactatiformans</name>
    <dbReference type="NCBI Taxonomy" id="1550024"/>
    <lineage>
        <taxon>Bacteria</taxon>
        <taxon>Bacillati</taxon>
        <taxon>Bacillota</taxon>
        <taxon>Clostridia</taxon>
        <taxon>Eubacteriales</taxon>
        <taxon>Oscillospiraceae</taxon>
        <taxon>Ruthenibacterium</taxon>
    </lineage>
</organism>
<keyword evidence="2 7" id="KW-0813">Transport</keyword>
<dbReference type="GO" id="GO:0055085">
    <property type="term" value="P:transmembrane transport"/>
    <property type="evidence" value="ECO:0007669"/>
    <property type="project" value="InterPro"/>
</dbReference>
<dbReference type="PATRIC" id="fig|1550024.3.peg.1451"/>
<feature type="transmembrane region" description="Helical" evidence="7">
    <location>
        <begin position="117"/>
        <end position="137"/>
    </location>
</feature>
<keyword evidence="4 7" id="KW-0812">Transmembrane</keyword>
<evidence type="ECO:0000256" key="5">
    <source>
        <dbReference type="ARBA" id="ARBA00022989"/>
    </source>
</evidence>
<comment type="caution">
    <text evidence="9">The sequence shown here is derived from an EMBL/GenBank/DDBJ whole genome shotgun (WGS) entry which is preliminary data.</text>
</comment>
<dbReference type="InterPro" id="IPR000515">
    <property type="entry name" value="MetI-like"/>
</dbReference>
<keyword evidence="5 7" id="KW-1133">Transmembrane helix</keyword>
<keyword evidence="6 7" id="KW-0472">Membrane</keyword>
<evidence type="ECO:0000313" key="9">
    <source>
        <dbReference type="EMBL" id="KJF40528.1"/>
    </source>
</evidence>
<evidence type="ECO:0000313" key="12">
    <source>
        <dbReference type="EMBL" id="MTS26361.1"/>
    </source>
</evidence>
<dbReference type="PANTHER" id="PTHR43227">
    <property type="entry name" value="BLL4140 PROTEIN"/>
    <property type="match status" value="1"/>
</dbReference>
<evidence type="ECO:0000313" key="16">
    <source>
        <dbReference type="Proteomes" id="UP000431913"/>
    </source>
</evidence>
<keyword evidence="3" id="KW-1003">Cell membrane</keyword>
<dbReference type="GeneID" id="42856253"/>
<dbReference type="RefSeq" id="WP_009324727.1">
    <property type="nucleotide sequence ID" value="NZ_CAOJUJ010000005.1"/>
</dbReference>
<evidence type="ECO:0000256" key="3">
    <source>
        <dbReference type="ARBA" id="ARBA00022475"/>
    </source>
</evidence>
<comment type="similarity">
    <text evidence="7">Belongs to the binding-protein-dependent transport system permease family.</text>
</comment>
<protein>
    <submittedName>
        <fullName evidence="12">ABC transporter permease subunit</fullName>
    </submittedName>
    <submittedName>
        <fullName evidence="9">Sugar ABC transporter permease</fullName>
    </submittedName>
</protein>
<evidence type="ECO:0000256" key="4">
    <source>
        <dbReference type="ARBA" id="ARBA00022692"/>
    </source>
</evidence>
<reference evidence="10 15" key="2">
    <citation type="submission" date="2015-10" db="EMBL/GenBank/DDBJ databases">
        <title>A novel member of the family Ruminococcaceae isolated from human faeces.</title>
        <authorList>
            <person name="Shkoporov A.N."/>
            <person name="Chaplin A.V."/>
            <person name="Motuzova O.V."/>
            <person name="Kafarskaia L.I."/>
            <person name="Efimov B.A."/>
        </authorList>
    </citation>
    <scope>NUCLEOTIDE SEQUENCE [LARGE SCALE GENOMIC DNA]</scope>
    <source>
        <strain evidence="10 15">668</strain>
    </source>
</reference>
<dbReference type="AlphaFoldDB" id="A0A0D8J400"/>
<evidence type="ECO:0000313" key="14">
    <source>
        <dbReference type="Proteomes" id="UP000032483"/>
    </source>
</evidence>
<evidence type="ECO:0000256" key="6">
    <source>
        <dbReference type="ARBA" id="ARBA00023136"/>
    </source>
</evidence>
<feature type="transmembrane region" description="Helical" evidence="7">
    <location>
        <begin position="280"/>
        <end position="298"/>
    </location>
</feature>
<feature type="transmembrane region" description="Helical" evidence="7">
    <location>
        <begin position="164"/>
        <end position="190"/>
    </location>
</feature>
<dbReference type="InterPro" id="IPR035906">
    <property type="entry name" value="MetI-like_sf"/>
</dbReference>
<dbReference type="EMBL" id="WMZR01000001">
    <property type="protein sequence ID" value="MTS50160.1"/>
    <property type="molecule type" value="Genomic_DNA"/>
</dbReference>
<dbReference type="Proteomes" id="UP000431913">
    <property type="component" value="Unassembled WGS sequence"/>
</dbReference>
<dbReference type="InterPro" id="IPR050809">
    <property type="entry name" value="UgpAE/MalFG_permease"/>
</dbReference>
<evidence type="ECO:0000256" key="7">
    <source>
        <dbReference type="RuleBase" id="RU363032"/>
    </source>
</evidence>
<dbReference type="Proteomes" id="UP000032483">
    <property type="component" value="Unassembled WGS sequence"/>
</dbReference>
<dbReference type="EMBL" id="JXXK01000006">
    <property type="protein sequence ID" value="KJF40528.1"/>
    <property type="molecule type" value="Genomic_DNA"/>
</dbReference>